<dbReference type="EMBL" id="JAOWKW010000019">
    <property type="protein sequence ID" value="MCV2880357.1"/>
    <property type="molecule type" value="Genomic_DNA"/>
</dbReference>
<gene>
    <name evidence="1" type="ORF">OE699_16095</name>
</gene>
<accession>A0ABT3A2X3</accession>
<dbReference type="GO" id="GO:0016301">
    <property type="term" value="F:kinase activity"/>
    <property type="evidence" value="ECO:0007669"/>
    <property type="project" value="UniProtKB-KW"/>
</dbReference>
<dbReference type="RefSeq" id="WP_218631571.1">
    <property type="nucleotide sequence ID" value="NZ_JAHVAI010000032.1"/>
</dbReference>
<organism evidence="1 2">
    <name type="scientific">Sedimentimonas flavescens</name>
    <dbReference type="NCBI Taxonomy" id="2851012"/>
    <lineage>
        <taxon>Bacteria</taxon>
        <taxon>Pseudomonadati</taxon>
        <taxon>Pseudomonadota</taxon>
        <taxon>Alphaproteobacteria</taxon>
        <taxon>Rhodobacterales</taxon>
        <taxon>Rhodobacter group</taxon>
        <taxon>Sedimentimonas</taxon>
    </lineage>
</organism>
<sequence>MTSPEKIAESLIEEILTAPRAGKRKLVALAGAPASGKTTLSYVLADRLTQAGCKTSVVPMDGFHLDNRVLTGLGYLHRKGAPETFDAAGVLRLIQALSNADRVFYPTFDRDEDFSRAGAGIVDGKCDCVVVEGNYLLFDAPVWKDLWPLWDVSIRLDVPPETLRQRLVQRWINFGLPRDQAELRAMDNDMVNAQAISDHALPATITI</sequence>
<evidence type="ECO:0000313" key="1">
    <source>
        <dbReference type="EMBL" id="MCV2880357.1"/>
    </source>
</evidence>
<proteinExistence type="predicted"/>
<name>A0ABT3A2X3_9RHOB</name>
<keyword evidence="1" id="KW-0808">Transferase</keyword>
<dbReference type="Proteomes" id="UP001526166">
    <property type="component" value="Unassembled WGS sequence"/>
</dbReference>
<protein>
    <submittedName>
        <fullName evidence="1">Nucleoside/nucleotide kinase family protein</fullName>
    </submittedName>
</protein>
<reference evidence="1 2" key="1">
    <citation type="submission" date="2022-10" db="EMBL/GenBank/DDBJ databases">
        <title>Sinirhodobacter sp. nov., isolated from ocean surface sediments.</title>
        <authorList>
            <person name="He W."/>
            <person name="Wang L."/>
            <person name="Zhang D.-F."/>
        </authorList>
    </citation>
    <scope>NUCLEOTIDE SEQUENCE [LARGE SCALE GENOMIC DNA]</scope>
    <source>
        <strain evidence="1 2">WL0115</strain>
    </source>
</reference>
<comment type="caution">
    <text evidence="1">The sequence shown here is derived from an EMBL/GenBank/DDBJ whole genome shotgun (WGS) entry which is preliminary data.</text>
</comment>
<evidence type="ECO:0000313" key="2">
    <source>
        <dbReference type="Proteomes" id="UP001526166"/>
    </source>
</evidence>
<keyword evidence="2" id="KW-1185">Reference proteome</keyword>
<keyword evidence="1" id="KW-0418">Kinase</keyword>
<dbReference type="PANTHER" id="PTHR10285">
    <property type="entry name" value="URIDINE KINASE"/>
    <property type="match status" value="1"/>
</dbReference>